<proteinExistence type="predicted"/>
<comment type="caution">
    <text evidence="1">The sequence shown here is derived from an EMBL/GenBank/DDBJ whole genome shotgun (WGS) entry which is preliminary data.</text>
</comment>
<protein>
    <submittedName>
        <fullName evidence="1">Uncharacterized protein</fullName>
    </submittedName>
</protein>
<dbReference type="EMBL" id="JBBPBM010000005">
    <property type="protein sequence ID" value="KAK8583900.1"/>
    <property type="molecule type" value="Genomic_DNA"/>
</dbReference>
<sequence>MAYFVQPLTLVSLRIKIQKSNKFLSYQTFPSSSLSTAYLRPGAATCLSLLRQYLLIKELLSAAFVTDGFFLPSIPEQSSWSKNNSLLGACCQLGICSCRTGGHE</sequence>
<keyword evidence="2" id="KW-1185">Reference proteome</keyword>
<dbReference type="Proteomes" id="UP001472677">
    <property type="component" value="Unassembled WGS sequence"/>
</dbReference>
<accession>A0ABR2FP57</accession>
<reference evidence="1 2" key="1">
    <citation type="journal article" date="2024" name="G3 (Bethesda)">
        <title>Genome assembly of Hibiscus sabdariffa L. provides insights into metabolisms of medicinal natural products.</title>
        <authorList>
            <person name="Kim T."/>
        </authorList>
    </citation>
    <scope>NUCLEOTIDE SEQUENCE [LARGE SCALE GENOMIC DNA]</scope>
    <source>
        <strain evidence="1">TK-2024</strain>
        <tissue evidence="1">Old leaves</tissue>
    </source>
</reference>
<name>A0ABR2FP57_9ROSI</name>
<evidence type="ECO:0000313" key="1">
    <source>
        <dbReference type="EMBL" id="KAK8583900.1"/>
    </source>
</evidence>
<gene>
    <name evidence="1" type="ORF">V6N12_068155</name>
</gene>
<organism evidence="1 2">
    <name type="scientific">Hibiscus sabdariffa</name>
    <name type="common">roselle</name>
    <dbReference type="NCBI Taxonomy" id="183260"/>
    <lineage>
        <taxon>Eukaryota</taxon>
        <taxon>Viridiplantae</taxon>
        <taxon>Streptophyta</taxon>
        <taxon>Embryophyta</taxon>
        <taxon>Tracheophyta</taxon>
        <taxon>Spermatophyta</taxon>
        <taxon>Magnoliopsida</taxon>
        <taxon>eudicotyledons</taxon>
        <taxon>Gunneridae</taxon>
        <taxon>Pentapetalae</taxon>
        <taxon>rosids</taxon>
        <taxon>malvids</taxon>
        <taxon>Malvales</taxon>
        <taxon>Malvaceae</taxon>
        <taxon>Malvoideae</taxon>
        <taxon>Hibiscus</taxon>
    </lineage>
</organism>
<evidence type="ECO:0000313" key="2">
    <source>
        <dbReference type="Proteomes" id="UP001472677"/>
    </source>
</evidence>